<dbReference type="AlphaFoldDB" id="A0AAV7MXR0"/>
<comment type="caution">
    <text evidence="2">The sequence shown here is derived from an EMBL/GenBank/DDBJ whole genome shotgun (WGS) entry which is preliminary data.</text>
</comment>
<keyword evidence="3" id="KW-1185">Reference proteome</keyword>
<gene>
    <name evidence="2" type="ORF">NDU88_004920</name>
</gene>
<feature type="compositionally biased region" description="Basic and acidic residues" evidence="1">
    <location>
        <begin position="97"/>
        <end position="108"/>
    </location>
</feature>
<reference evidence="2" key="1">
    <citation type="journal article" date="2022" name="bioRxiv">
        <title>Sequencing and chromosome-scale assembly of the giantPleurodeles waltlgenome.</title>
        <authorList>
            <person name="Brown T."/>
            <person name="Elewa A."/>
            <person name="Iarovenko S."/>
            <person name="Subramanian E."/>
            <person name="Araus A.J."/>
            <person name="Petzold A."/>
            <person name="Susuki M."/>
            <person name="Suzuki K.-i.T."/>
            <person name="Hayashi T."/>
            <person name="Toyoda A."/>
            <person name="Oliveira C."/>
            <person name="Osipova E."/>
            <person name="Leigh N.D."/>
            <person name="Simon A."/>
            <person name="Yun M.H."/>
        </authorList>
    </citation>
    <scope>NUCLEOTIDE SEQUENCE</scope>
    <source>
        <strain evidence="2">20211129_DDA</strain>
        <tissue evidence="2">Liver</tissue>
    </source>
</reference>
<evidence type="ECO:0000256" key="1">
    <source>
        <dbReference type="SAM" id="MobiDB-lite"/>
    </source>
</evidence>
<feature type="compositionally biased region" description="Basic and acidic residues" evidence="1">
    <location>
        <begin position="72"/>
        <end position="81"/>
    </location>
</feature>
<sequence>MELTDADSLFKADLRKLCKEMGLHMGKKAFKVDLQIAFRAYEEVKRLQAVTEEDDLEWGMGPNEEDNPYPKGNRELQEEHPCPQVGAEDSLSGTNELENRKEERKLKLELGQTKDGGEKYHASS</sequence>
<name>A0AAV7MXR0_PLEWA</name>
<accession>A0AAV7MXR0</accession>
<dbReference type="EMBL" id="JANPWB010000013">
    <property type="protein sequence ID" value="KAJ1107530.1"/>
    <property type="molecule type" value="Genomic_DNA"/>
</dbReference>
<protein>
    <submittedName>
        <fullName evidence="2">Uncharacterized protein</fullName>
    </submittedName>
</protein>
<organism evidence="2 3">
    <name type="scientific">Pleurodeles waltl</name>
    <name type="common">Iberian ribbed newt</name>
    <dbReference type="NCBI Taxonomy" id="8319"/>
    <lineage>
        <taxon>Eukaryota</taxon>
        <taxon>Metazoa</taxon>
        <taxon>Chordata</taxon>
        <taxon>Craniata</taxon>
        <taxon>Vertebrata</taxon>
        <taxon>Euteleostomi</taxon>
        <taxon>Amphibia</taxon>
        <taxon>Batrachia</taxon>
        <taxon>Caudata</taxon>
        <taxon>Salamandroidea</taxon>
        <taxon>Salamandridae</taxon>
        <taxon>Pleurodelinae</taxon>
        <taxon>Pleurodeles</taxon>
    </lineage>
</organism>
<dbReference type="Proteomes" id="UP001066276">
    <property type="component" value="Chromosome 9"/>
</dbReference>
<evidence type="ECO:0000313" key="3">
    <source>
        <dbReference type="Proteomes" id="UP001066276"/>
    </source>
</evidence>
<evidence type="ECO:0000313" key="2">
    <source>
        <dbReference type="EMBL" id="KAJ1107530.1"/>
    </source>
</evidence>
<feature type="compositionally biased region" description="Basic and acidic residues" evidence="1">
    <location>
        <begin position="115"/>
        <end position="124"/>
    </location>
</feature>
<feature type="compositionally biased region" description="Acidic residues" evidence="1">
    <location>
        <begin position="55"/>
        <end position="67"/>
    </location>
</feature>
<proteinExistence type="predicted"/>
<feature type="region of interest" description="Disordered" evidence="1">
    <location>
        <begin position="55"/>
        <end position="124"/>
    </location>
</feature>